<accession>A0A1T4JTZ1</accession>
<dbReference type="OrthoDB" id="1099872at2"/>
<protein>
    <submittedName>
        <fullName evidence="2">Uncharacterized protein</fullName>
    </submittedName>
</protein>
<dbReference type="RefSeq" id="WP_078829541.1">
    <property type="nucleotide sequence ID" value="NZ_FUWH01000001.1"/>
</dbReference>
<proteinExistence type="predicted"/>
<keyword evidence="1" id="KW-0812">Transmembrane</keyword>
<reference evidence="2 3" key="1">
    <citation type="submission" date="2017-02" db="EMBL/GenBank/DDBJ databases">
        <authorList>
            <person name="Peterson S.W."/>
        </authorList>
    </citation>
    <scope>NUCLEOTIDE SEQUENCE [LARGE SCALE GENOMIC DNA]</scope>
    <source>
        <strain evidence="2 3">DSM 22335</strain>
    </source>
</reference>
<keyword evidence="3" id="KW-1185">Reference proteome</keyword>
<sequence length="111" mass="13098">MNKKFWMKKIIGCIIMVAAIASLLSLLVMYLWNHVVTALFTVPAISFWQAAGLLILCKILFGGIRGGWGKHRDHSWKKELKEKWHGMTPEEREKVKQEWRNRCQMWGKREE</sequence>
<dbReference type="Proteomes" id="UP000190888">
    <property type="component" value="Unassembled WGS sequence"/>
</dbReference>
<keyword evidence="1" id="KW-0472">Membrane</keyword>
<name>A0A1T4JTZ1_9BACT</name>
<dbReference type="STRING" id="413434.SAMN04488132_101190"/>
<organism evidence="2 3">
    <name type="scientific">Sediminibacterium ginsengisoli</name>
    <dbReference type="NCBI Taxonomy" id="413434"/>
    <lineage>
        <taxon>Bacteria</taxon>
        <taxon>Pseudomonadati</taxon>
        <taxon>Bacteroidota</taxon>
        <taxon>Chitinophagia</taxon>
        <taxon>Chitinophagales</taxon>
        <taxon>Chitinophagaceae</taxon>
        <taxon>Sediminibacterium</taxon>
    </lineage>
</organism>
<keyword evidence="1" id="KW-1133">Transmembrane helix</keyword>
<feature type="transmembrane region" description="Helical" evidence="1">
    <location>
        <begin position="38"/>
        <end position="61"/>
    </location>
</feature>
<evidence type="ECO:0000313" key="2">
    <source>
        <dbReference type="EMBL" id="SJZ33672.1"/>
    </source>
</evidence>
<dbReference type="AlphaFoldDB" id="A0A1T4JTZ1"/>
<dbReference type="EMBL" id="FUWH01000001">
    <property type="protein sequence ID" value="SJZ33672.1"/>
    <property type="molecule type" value="Genomic_DNA"/>
</dbReference>
<feature type="transmembrane region" description="Helical" evidence="1">
    <location>
        <begin position="12"/>
        <end position="32"/>
    </location>
</feature>
<evidence type="ECO:0000256" key="1">
    <source>
        <dbReference type="SAM" id="Phobius"/>
    </source>
</evidence>
<gene>
    <name evidence="2" type="ORF">SAMN04488132_101190</name>
</gene>
<evidence type="ECO:0000313" key="3">
    <source>
        <dbReference type="Proteomes" id="UP000190888"/>
    </source>
</evidence>